<dbReference type="NCBIfam" id="NF033551">
    <property type="entry name" value="transpos_IS1182"/>
    <property type="match status" value="1"/>
</dbReference>
<evidence type="ECO:0000259" key="2">
    <source>
        <dbReference type="Pfam" id="PF13751"/>
    </source>
</evidence>
<accession>A0AAJ5F5S9</accession>
<evidence type="ECO:0000259" key="1">
    <source>
        <dbReference type="Pfam" id="PF05598"/>
    </source>
</evidence>
<name>A0AAJ5F5S9_9DEIO</name>
<organism evidence="4 5">
    <name type="scientific">Deinococcus metallilatus</name>
    <dbReference type="NCBI Taxonomy" id="1211322"/>
    <lineage>
        <taxon>Bacteria</taxon>
        <taxon>Thermotogati</taxon>
        <taxon>Deinococcota</taxon>
        <taxon>Deinococci</taxon>
        <taxon>Deinococcales</taxon>
        <taxon>Deinococcaceae</taxon>
        <taxon>Deinococcus</taxon>
    </lineage>
</organism>
<dbReference type="EMBL" id="JACHFV010000001">
    <property type="protein sequence ID" value="MBB5293405.1"/>
    <property type="molecule type" value="Genomic_DNA"/>
</dbReference>
<keyword evidence="6" id="KW-1185">Reference proteome</keyword>
<reference evidence="3 6" key="2">
    <citation type="submission" date="2020-08" db="EMBL/GenBank/DDBJ databases">
        <title>Genomic Encyclopedia of Type Strains, Phase IV (KMG-IV): sequencing the most valuable type-strain genomes for metagenomic binning, comparative biology and taxonomic classification.</title>
        <authorList>
            <person name="Goeker M."/>
        </authorList>
    </citation>
    <scope>NUCLEOTIDE SEQUENCE [LARGE SCALE GENOMIC DNA]</scope>
    <source>
        <strain evidence="3 6">DSM 105434</strain>
    </source>
</reference>
<dbReference type="InterPro" id="IPR047629">
    <property type="entry name" value="IS1182_transpos"/>
</dbReference>
<proteinExistence type="predicted"/>
<gene>
    <name evidence="4" type="ORF">FCS05_01240</name>
    <name evidence="3" type="ORF">HNQ10_000218</name>
</gene>
<reference evidence="4 5" key="1">
    <citation type="submission" date="2019-04" db="EMBL/GenBank/DDBJ databases">
        <title>Deinococcus metalilatus MA1002 mutant No.5.</title>
        <authorList>
            <person name="Park W."/>
            <person name="Park C."/>
        </authorList>
    </citation>
    <scope>NUCLEOTIDE SEQUENCE [LARGE SCALE GENOMIC DNA]</scope>
    <source>
        <strain evidence="4 5">MA1002-m5</strain>
    </source>
</reference>
<dbReference type="InterPro" id="IPR025668">
    <property type="entry name" value="Tnp_DDE_dom"/>
</dbReference>
<feature type="domain" description="Transposase DDE" evidence="2">
    <location>
        <begin position="401"/>
        <end position="521"/>
    </location>
</feature>
<dbReference type="PANTHER" id="PTHR35604:SF2">
    <property type="entry name" value="TRANSPOSASE INSH FOR INSERTION SEQUENCE ELEMENT IS5A-RELATED"/>
    <property type="match status" value="1"/>
</dbReference>
<dbReference type="AlphaFoldDB" id="A0AAJ5F5S9"/>
<dbReference type="Pfam" id="PF13751">
    <property type="entry name" value="DDE_Tnp_1_6"/>
    <property type="match status" value="1"/>
</dbReference>
<dbReference type="Proteomes" id="UP000536909">
    <property type="component" value="Unassembled WGS sequence"/>
</dbReference>
<sequence length="546" mass="61581">MSMKSSSVTVVPEDTARVAKAVFKKGNRYLTLRDTFGDLFDATEFAPLFSSEGKPAVNPARLALVTIIQFAEQLSDEVMADQVRSRIDLKYLLALPLDDPGFDASVLSEFRTRLVEGRAEKLLFEQLLARFREHKLLRVRGPQRTDSTHVLAAVRALNRVEVVTVTFRNALNALSVAAPDWLTGHLQPEWRERYGYRLEPGPRPRNKAERAQFAQTVGADGIVLFRALSAEDAPGWLWQLPAIETLRQVWLQNYAPTHEGALSFREQDHPPAGRFVSSPFDADAKLGVKYSTSWVGYKVYLTESCDEDLPHLVTNVESSPATTSDMAVLPEVHRHLELRNLSPERHFVDSGFIAAESLVQAEDQGITLLGRARPNVQRQLSGPERFSIEDFVVDDAEQRVTCPAGKVSQSWTSAHNLDQAVIKVKFSRTDCLPCPFRERCTNDARRSITLRPQRVREALQRRRVEQETREFIRTTRIREGIEGTISQGVRACGMRRSRYRGLAKTQLQHLAVSSAINLQRVADWLMGVPRELTRQAAFVRLYPTAA</sequence>
<dbReference type="RefSeq" id="WP_129117112.1">
    <property type="nucleotide sequence ID" value="NZ_BSUI01000012.1"/>
</dbReference>
<dbReference type="Pfam" id="PF05598">
    <property type="entry name" value="DUF772"/>
    <property type="match status" value="1"/>
</dbReference>
<comment type="caution">
    <text evidence="4">The sequence shown here is derived from an EMBL/GenBank/DDBJ whole genome shotgun (WGS) entry which is preliminary data.</text>
</comment>
<dbReference type="PANTHER" id="PTHR35604">
    <property type="entry name" value="TRANSPOSASE INSH FOR INSERTION SEQUENCE ELEMENT IS5A-RELATED"/>
    <property type="match status" value="1"/>
</dbReference>
<evidence type="ECO:0000313" key="6">
    <source>
        <dbReference type="Proteomes" id="UP000536909"/>
    </source>
</evidence>
<dbReference type="EMBL" id="VBRC01000001">
    <property type="protein sequence ID" value="TLK32114.1"/>
    <property type="molecule type" value="Genomic_DNA"/>
</dbReference>
<evidence type="ECO:0000313" key="3">
    <source>
        <dbReference type="EMBL" id="MBB5293405.1"/>
    </source>
</evidence>
<dbReference type="InterPro" id="IPR008490">
    <property type="entry name" value="Transposase_InsH_N"/>
</dbReference>
<evidence type="ECO:0000313" key="4">
    <source>
        <dbReference type="EMBL" id="TLK32114.1"/>
    </source>
</evidence>
<feature type="domain" description="Transposase InsH N-terminal" evidence="1">
    <location>
        <begin position="23"/>
        <end position="113"/>
    </location>
</feature>
<dbReference type="Proteomes" id="UP000308000">
    <property type="component" value="Unassembled WGS sequence"/>
</dbReference>
<protein>
    <submittedName>
        <fullName evidence="3 4">Transposase</fullName>
    </submittedName>
</protein>
<evidence type="ECO:0000313" key="5">
    <source>
        <dbReference type="Proteomes" id="UP000308000"/>
    </source>
</evidence>